<dbReference type="AlphaFoldDB" id="A0A165E0R6"/>
<accession>A0A165E0R6</accession>
<name>A0A165E0R6_EXIGL</name>
<gene>
    <name evidence="1" type="ORF">EXIGLDRAFT_725486</name>
</gene>
<dbReference type="Proteomes" id="UP000077266">
    <property type="component" value="Unassembled WGS sequence"/>
</dbReference>
<reference evidence="1 2" key="1">
    <citation type="journal article" date="2016" name="Mol. Biol. Evol.">
        <title>Comparative Genomics of Early-Diverging Mushroom-Forming Fungi Provides Insights into the Origins of Lignocellulose Decay Capabilities.</title>
        <authorList>
            <person name="Nagy L.G."/>
            <person name="Riley R."/>
            <person name="Tritt A."/>
            <person name="Adam C."/>
            <person name="Daum C."/>
            <person name="Floudas D."/>
            <person name="Sun H."/>
            <person name="Yadav J.S."/>
            <person name="Pangilinan J."/>
            <person name="Larsson K.H."/>
            <person name="Matsuura K."/>
            <person name="Barry K."/>
            <person name="Labutti K."/>
            <person name="Kuo R."/>
            <person name="Ohm R.A."/>
            <person name="Bhattacharya S.S."/>
            <person name="Shirouzu T."/>
            <person name="Yoshinaga Y."/>
            <person name="Martin F.M."/>
            <person name="Grigoriev I.V."/>
            <person name="Hibbett D.S."/>
        </authorList>
    </citation>
    <scope>NUCLEOTIDE SEQUENCE [LARGE SCALE GENOMIC DNA]</scope>
    <source>
        <strain evidence="1 2">HHB12029</strain>
    </source>
</reference>
<organism evidence="1 2">
    <name type="scientific">Exidia glandulosa HHB12029</name>
    <dbReference type="NCBI Taxonomy" id="1314781"/>
    <lineage>
        <taxon>Eukaryota</taxon>
        <taxon>Fungi</taxon>
        <taxon>Dikarya</taxon>
        <taxon>Basidiomycota</taxon>
        <taxon>Agaricomycotina</taxon>
        <taxon>Agaricomycetes</taxon>
        <taxon>Auriculariales</taxon>
        <taxon>Exidiaceae</taxon>
        <taxon>Exidia</taxon>
    </lineage>
</organism>
<proteinExistence type="predicted"/>
<sequence>MAQQVQPYAATLQWGRILLRMADYKPDSELQLYGPIGLALRFIFPLELGFIVRPQCRLVPAAHPAAKHHYRIDSHGIRVRPSNTSMGEPDFEVVMLSRDHSILLPVLVCDAKVNRHKSETRKREDVAQVWSYMGRLYPLAGSKYGSEIDINRQRGGTEPIWGFLLRGDEGELWRIDQKDVKYTGKLSDPTQPLYQKLWEIRENWRAKTKDWRIVPNPLPALQTPEWFDMFVAALQTDEASSENSFYGAAYEIMCREWPLEENYVVKPQGPLRISASEHIPDTHKRTSSYGNVVILGGVPLFRVDFLVVRFEDWKPEDLPQDRILFAVEMKKYVENPVTSFQIDLRVQIGLVCDYIKTSIGYEVPGIATIGLNAWLATWELAANGQSKEFTIPEFEDATAYNLGGEELWNRVREVIRVNNNVQ</sequence>
<protein>
    <submittedName>
        <fullName evidence="1">Uncharacterized protein</fullName>
    </submittedName>
</protein>
<dbReference type="EMBL" id="KV426175">
    <property type="protein sequence ID" value="KZV85817.1"/>
    <property type="molecule type" value="Genomic_DNA"/>
</dbReference>
<evidence type="ECO:0000313" key="2">
    <source>
        <dbReference type="Proteomes" id="UP000077266"/>
    </source>
</evidence>
<evidence type="ECO:0000313" key="1">
    <source>
        <dbReference type="EMBL" id="KZV85817.1"/>
    </source>
</evidence>
<keyword evidence="2" id="KW-1185">Reference proteome</keyword>
<dbReference type="InParanoid" id="A0A165E0R6"/>